<evidence type="ECO:0000313" key="2">
    <source>
        <dbReference type="Proteomes" id="UP000799441"/>
    </source>
</evidence>
<evidence type="ECO:0000313" key="1">
    <source>
        <dbReference type="EMBL" id="KAF2723399.1"/>
    </source>
</evidence>
<gene>
    <name evidence="1" type="ORF">K431DRAFT_310840</name>
</gene>
<dbReference type="AlphaFoldDB" id="A0A9P4QBK3"/>
<accession>A0A9P4QBK3</accession>
<dbReference type="PANTHER" id="PTHR36922:SF1">
    <property type="entry name" value="DUF1993 DOMAIN-CONTAINING PROTEIN"/>
    <property type="match status" value="1"/>
</dbReference>
<comment type="caution">
    <text evidence="1">The sequence shown here is derived from an EMBL/GenBank/DDBJ whole genome shotgun (WGS) entry which is preliminary data.</text>
</comment>
<dbReference type="PANTHER" id="PTHR36922">
    <property type="entry name" value="BLL2446 PROTEIN"/>
    <property type="match status" value="1"/>
</dbReference>
<keyword evidence="2" id="KW-1185">Reference proteome</keyword>
<sequence length="173" mass="19557">MLSTYDISIALFMNNLQRLRVYLEKGEQWCKDNSQPVCLLIEGRIIEDMRPLPFQIKICCDMARIAAEKLGGAQDFPEFGPDYDLKTFNDLYGKIDSTLAAMKALDRKAFDGTDVMDIELQMPTRLLKFTGLGLLQTFVVPDFYFHAVTAYNILRKAGVPIGKMDFLGRVGDA</sequence>
<organism evidence="1 2">
    <name type="scientific">Polychaeton citri CBS 116435</name>
    <dbReference type="NCBI Taxonomy" id="1314669"/>
    <lineage>
        <taxon>Eukaryota</taxon>
        <taxon>Fungi</taxon>
        <taxon>Dikarya</taxon>
        <taxon>Ascomycota</taxon>
        <taxon>Pezizomycotina</taxon>
        <taxon>Dothideomycetes</taxon>
        <taxon>Dothideomycetidae</taxon>
        <taxon>Capnodiales</taxon>
        <taxon>Capnodiaceae</taxon>
        <taxon>Polychaeton</taxon>
    </lineage>
</organism>
<dbReference type="Pfam" id="PF09351">
    <property type="entry name" value="DUF1993"/>
    <property type="match status" value="1"/>
</dbReference>
<dbReference type="OrthoDB" id="3724345at2759"/>
<proteinExistence type="predicted"/>
<dbReference type="EMBL" id="MU003776">
    <property type="protein sequence ID" value="KAF2723399.1"/>
    <property type="molecule type" value="Genomic_DNA"/>
</dbReference>
<dbReference type="SUPFAM" id="SSF109854">
    <property type="entry name" value="DinB/YfiT-like putative metalloenzymes"/>
    <property type="match status" value="1"/>
</dbReference>
<protein>
    <submittedName>
        <fullName evidence="1">Uncharacterized protein</fullName>
    </submittedName>
</protein>
<dbReference type="InterPro" id="IPR034660">
    <property type="entry name" value="DinB/YfiT-like"/>
</dbReference>
<dbReference type="InterPro" id="IPR018531">
    <property type="entry name" value="DUF1993"/>
</dbReference>
<dbReference type="Proteomes" id="UP000799441">
    <property type="component" value="Unassembled WGS sequence"/>
</dbReference>
<name>A0A9P4QBK3_9PEZI</name>
<reference evidence="1" key="1">
    <citation type="journal article" date="2020" name="Stud. Mycol.">
        <title>101 Dothideomycetes genomes: a test case for predicting lifestyles and emergence of pathogens.</title>
        <authorList>
            <person name="Haridas S."/>
            <person name="Albert R."/>
            <person name="Binder M."/>
            <person name="Bloem J."/>
            <person name="Labutti K."/>
            <person name="Salamov A."/>
            <person name="Andreopoulos B."/>
            <person name="Baker S."/>
            <person name="Barry K."/>
            <person name="Bills G."/>
            <person name="Bluhm B."/>
            <person name="Cannon C."/>
            <person name="Castanera R."/>
            <person name="Culley D."/>
            <person name="Daum C."/>
            <person name="Ezra D."/>
            <person name="Gonzalez J."/>
            <person name="Henrissat B."/>
            <person name="Kuo A."/>
            <person name="Liang C."/>
            <person name="Lipzen A."/>
            <person name="Lutzoni F."/>
            <person name="Magnuson J."/>
            <person name="Mondo S."/>
            <person name="Nolan M."/>
            <person name="Ohm R."/>
            <person name="Pangilinan J."/>
            <person name="Park H.-J."/>
            <person name="Ramirez L."/>
            <person name="Alfaro M."/>
            <person name="Sun H."/>
            <person name="Tritt A."/>
            <person name="Yoshinaga Y."/>
            <person name="Zwiers L.-H."/>
            <person name="Turgeon B."/>
            <person name="Goodwin S."/>
            <person name="Spatafora J."/>
            <person name="Crous P."/>
            <person name="Grigoriev I."/>
        </authorList>
    </citation>
    <scope>NUCLEOTIDE SEQUENCE</scope>
    <source>
        <strain evidence="1">CBS 116435</strain>
    </source>
</reference>
<dbReference type="Gene3D" id="1.20.120.450">
    <property type="entry name" value="dinb family like domain"/>
    <property type="match status" value="1"/>
</dbReference>